<protein>
    <submittedName>
        <fullName evidence="9">Methylamine utilization protein</fullName>
    </submittedName>
</protein>
<evidence type="ECO:0000256" key="2">
    <source>
        <dbReference type="ARBA" id="ARBA00022617"/>
    </source>
</evidence>
<feature type="domain" description="Cytochrome c" evidence="8">
    <location>
        <begin position="305"/>
        <end position="432"/>
    </location>
</feature>
<evidence type="ECO:0000313" key="9">
    <source>
        <dbReference type="EMBL" id="OCK42085.1"/>
    </source>
</evidence>
<dbReference type="Gene3D" id="1.10.760.10">
    <property type="entry name" value="Cytochrome c-like domain"/>
    <property type="match status" value="2"/>
</dbReference>
<evidence type="ECO:0000256" key="6">
    <source>
        <dbReference type="ARBA" id="ARBA00023004"/>
    </source>
</evidence>
<dbReference type="GO" id="GO:0020037">
    <property type="term" value="F:heme binding"/>
    <property type="evidence" value="ECO:0007669"/>
    <property type="project" value="InterPro"/>
</dbReference>
<evidence type="ECO:0000256" key="7">
    <source>
        <dbReference type="PROSITE-ProRule" id="PRU00433"/>
    </source>
</evidence>
<comment type="caution">
    <text evidence="9">The sequence shown here is derived from an EMBL/GenBank/DDBJ whole genome shotgun (WGS) entry which is preliminary data.</text>
</comment>
<keyword evidence="4" id="KW-0732">Signal</keyword>
<dbReference type="OrthoDB" id="9805202at2"/>
<feature type="domain" description="Cytochrome c" evidence="8">
    <location>
        <begin position="451"/>
        <end position="592"/>
    </location>
</feature>
<reference evidence="9 10" key="1">
    <citation type="submission" date="2016-06" db="EMBL/GenBank/DDBJ databases">
        <title>Draft Genome Sequence of Tenacibaculum soleae UCD-KL19.</title>
        <authorList>
            <person name="Eisen J.A."/>
            <person name="Coil D.A."/>
            <person name="Lujan K.M."/>
        </authorList>
    </citation>
    <scope>NUCLEOTIDE SEQUENCE [LARGE SCALE GENOMIC DNA]</scope>
    <source>
        <strain evidence="9 10">UCD-KL19</strain>
    </source>
</reference>
<organism evidence="9 10">
    <name type="scientific">Tenacibaculum soleae</name>
    <dbReference type="NCBI Taxonomy" id="447689"/>
    <lineage>
        <taxon>Bacteria</taxon>
        <taxon>Pseudomonadati</taxon>
        <taxon>Bacteroidota</taxon>
        <taxon>Flavobacteriia</taxon>
        <taxon>Flavobacteriales</taxon>
        <taxon>Flavobacteriaceae</taxon>
        <taxon>Tenacibaculum</taxon>
    </lineage>
</organism>
<dbReference type="InterPro" id="IPR004852">
    <property type="entry name" value="Di-haem_cyt_c_peroxidsae"/>
</dbReference>
<keyword evidence="6 7" id="KW-0408">Iron</keyword>
<name>A0A1B9XX10_9FLAO</name>
<keyword evidence="5" id="KW-0560">Oxidoreductase</keyword>
<evidence type="ECO:0000256" key="3">
    <source>
        <dbReference type="ARBA" id="ARBA00022723"/>
    </source>
</evidence>
<dbReference type="Proteomes" id="UP000093186">
    <property type="component" value="Unassembled WGS sequence"/>
</dbReference>
<dbReference type="PANTHER" id="PTHR30600:SF10">
    <property type="entry name" value="BLL6722 PROTEIN"/>
    <property type="match status" value="1"/>
</dbReference>
<dbReference type="InterPro" id="IPR036909">
    <property type="entry name" value="Cyt_c-like_dom_sf"/>
</dbReference>
<proteinExistence type="predicted"/>
<dbReference type="GO" id="GO:0030313">
    <property type="term" value="C:cell envelope"/>
    <property type="evidence" value="ECO:0007669"/>
    <property type="project" value="UniProtKB-SubCell"/>
</dbReference>
<comment type="subcellular location">
    <subcellularLocation>
        <location evidence="1">Cell envelope</location>
    </subcellularLocation>
</comment>
<evidence type="ECO:0000256" key="5">
    <source>
        <dbReference type="ARBA" id="ARBA00023002"/>
    </source>
</evidence>
<evidence type="ECO:0000313" key="10">
    <source>
        <dbReference type="Proteomes" id="UP000093186"/>
    </source>
</evidence>
<dbReference type="InterPro" id="IPR038352">
    <property type="entry name" value="Imelysin_sf"/>
</dbReference>
<keyword evidence="10" id="KW-1185">Reference proteome</keyword>
<sequence>MNVPQILIKKACVLGACFLLMLLMSCKTERQYVKVTETTILEEVYKKQLQMAIINLDSLLVVKSLKNKQFFYQKARTSFKQLEPVLAFTDKSNYKSLNAPNILKVEEEDATDIKINAPFGFQVIEELLYDEEVNEKQINQAVNKTKNRLGLIESNAKLNLKKYHVLWLLRDAIVRVAVTGITGFDSPVLEQSLQESNIIYTAIEKILDTYKGHFINPELLEAWQTEIQQTKTSLQGNFNTFDRYHFIKNHTHKQLKLLVKTQKDWQVTFPFELAFKNDMTSLFSSNTFNVDFFSDYIDKSNFKKEKIALGEQLFNDKQLSINKDMSCATCHHKEKAFTDGLKTFPKQTRNTPTVTYAALQQSFFYDGRAGSLEGQVAAVVKNKNEFHSDLETMKNAVKNDSAYVNSFNKIYKGKINSNTVRHAIATYIRSLNKFNSKFDNNINNKENTITKSEINGFNLFTGKAKCATCHFAPVFNGTVPPNFTETEFELLGVPNDTLNNSVVSNDLGRYNLFKTANRKHFFKTSTVRNIAKTAPYMHNGVFETLAQVIDFYNKGGGNGLGFNLRHQTLPVDELNLTEKEIKELVAFMETLTDE</sequence>
<dbReference type="PANTHER" id="PTHR30600">
    <property type="entry name" value="CYTOCHROME C PEROXIDASE-RELATED"/>
    <property type="match status" value="1"/>
</dbReference>
<evidence type="ECO:0000259" key="8">
    <source>
        <dbReference type="PROSITE" id="PS51007"/>
    </source>
</evidence>
<dbReference type="PROSITE" id="PS51007">
    <property type="entry name" value="CYTC"/>
    <property type="match status" value="2"/>
</dbReference>
<keyword evidence="3 7" id="KW-0479">Metal-binding</keyword>
<dbReference type="SUPFAM" id="SSF46626">
    <property type="entry name" value="Cytochrome c"/>
    <property type="match status" value="2"/>
</dbReference>
<dbReference type="GO" id="GO:0046872">
    <property type="term" value="F:metal ion binding"/>
    <property type="evidence" value="ECO:0007669"/>
    <property type="project" value="UniProtKB-KW"/>
</dbReference>
<dbReference type="STRING" id="447689.BA195_12810"/>
<evidence type="ECO:0000256" key="4">
    <source>
        <dbReference type="ARBA" id="ARBA00022729"/>
    </source>
</evidence>
<evidence type="ECO:0000256" key="1">
    <source>
        <dbReference type="ARBA" id="ARBA00004196"/>
    </source>
</evidence>
<keyword evidence="2 7" id="KW-0349">Heme</keyword>
<dbReference type="GO" id="GO:0004130">
    <property type="term" value="F:cytochrome-c peroxidase activity"/>
    <property type="evidence" value="ECO:0007669"/>
    <property type="project" value="TreeGrafter"/>
</dbReference>
<dbReference type="InterPro" id="IPR051395">
    <property type="entry name" value="Cytochrome_c_Peroxidase/MauG"/>
</dbReference>
<dbReference type="EMBL" id="MAKX01000035">
    <property type="protein sequence ID" value="OCK42085.1"/>
    <property type="molecule type" value="Genomic_DNA"/>
</dbReference>
<accession>A0A1B9XX10</accession>
<dbReference type="AlphaFoldDB" id="A0A1B9XX10"/>
<dbReference type="Gene3D" id="1.20.1420.20">
    <property type="entry name" value="M75 peptidase, HXXE motif"/>
    <property type="match status" value="1"/>
</dbReference>
<dbReference type="InterPro" id="IPR009056">
    <property type="entry name" value="Cyt_c-like_dom"/>
</dbReference>
<dbReference type="GO" id="GO:0009055">
    <property type="term" value="F:electron transfer activity"/>
    <property type="evidence" value="ECO:0007669"/>
    <property type="project" value="InterPro"/>
</dbReference>
<gene>
    <name evidence="9" type="ORF">BA195_12810</name>
</gene>
<dbReference type="Pfam" id="PF03150">
    <property type="entry name" value="CCP_MauG"/>
    <property type="match status" value="1"/>
</dbReference>